<keyword evidence="1" id="KW-0645">Protease</keyword>
<dbReference type="InterPro" id="IPR057670">
    <property type="entry name" value="SH3_retrovirus"/>
</dbReference>
<feature type="domain" description="Retroviral polymerase SH3-like" evidence="7">
    <location>
        <begin position="560"/>
        <end position="601"/>
    </location>
</feature>
<evidence type="ECO:0000259" key="4">
    <source>
        <dbReference type="Pfam" id="PF13976"/>
    </source>
</evidence>
<keyword evidence="1" id="KW-0378">Hydrolase</keyword>
<dbReference type="SUPFAM" id="SSF56672">
    <property type="entry name" value="DNA/RNA polymerases"/>
    <property type="match status" value="1"/>
</dbReference>
<feature type="region of interest" description="Disordered" evidence="2">
    <location>
        <begin position="650"/>
        <end position="669"/>
    </location>
</feature>
<dbReference type="InterPro" id="IPR025724">
    <property type="entry name" value="GAG-pre-integrase_dom"/>
</dbReference>
<evidence type="ECO:0000259" key="7">
    <source>
        <dbReference type="Pfam" id="PF25597"/>
    </source>
</evidence>
<dbReference type="GO" id="GO:0004190">
    <property type="term" value="F:aspartic-type endopeptidase activity"/>
    <property type="evidence" value="ECO:0007669"/>
    <property type="project" value="UniProtKB-KW"/>
</dbReference>
<dbReference type="Pfam" id="PF14244">
    <property type="entry name" value="Retrotran_gag_3"/>
    <property type="match status" value="1"/>
</dbReference>
<feature type="region of interest" description="Disordered" evidence="2">
    <location>
        <begin position="292"/>
        <end position="311"/>
    </location>
</feature>
<dbReference type="Pfam" id="PF25597">
    <property type="entry name" value="SH3_retrovirus"/>
    <property type="match status" value="1"/>
</dbReference>
<dbReference type="AlphaFoldDB" id="A0AA88W246"/>
<evidence type="ECO:0008006" key="10">
    <source>
        <dbReference type="Google" id="ProtNLM"/>
    </source>
</evidence>
<dbReference type="EMBL" id="JAVXUP010001124">
    <property type="protein sequence ID" value="KAK3015710.1"/>
    <property type="molecule type" value="Genomic_DNA"/>
</dbReference>
<sequence>MAGTGTKEIAKPTIDTSSPYYLHPSDHPGLIFVTHPLSESGDNYFTWRRGFLNALHSKNKAGFVDGTIEKPDDASSDFQAWIQCNAVVLAWLTNALAKELQGNATHAETAREVWKDLEERFTQGIAPRVYELKRAIVLLQQEKASVASYYGKLKSVWGELQGLNPTPICKCGCTCGAAKKMQIMREEEKVFDFLMGLDEAYTTVRSQILSIDPLPNIGRAYAIAAQEEKQRSIAASRTPTIEAAALLTKKSDSQMRWNGSGRRNQFPPCPHCGKTNHSQEYCFKVTSYPSDWRKPGKGNSSRADHKQTNSSNAAFTAKMDGENLLIPGLTPSQQQQLMALLNGQEAPGGNPSANMATSNFSGKTENEWIVDTGATNHITHDVNSLSNVEQQHNIPPVQIPDGKTVPVHALGQITIGKRLILDQVLGVPEFCFNLMSVSKLTRDLNCTLTFWQNFFVIQDLHSRRLIGVGRERNGLYYLEPIKGGKALTARNTISANMWHLRLGHLPVNRIPLIPDLSVSFDCKKTSFCDACYKAKQTRLSFPLSMNKAQHVFDLIHCDIWGIFVGYPNGQKGYRIYDLESKRIYVSRDVQFLEGIYPYTKSSLGESRQVSNEEPDAGNIPLSTDLCTDHVEEPVMESIATEPISPDIEVGCSESDESDPTVENQQAATLPSKRQRHVSRFLSGYQYVFPPSLAPVETNTPPSSPLANSTASRNWYKKFTAALLAIGFRQSTADYSLFTFTLGGSFVAVLVYVDDVIITGTDSDHICKLKNYLDTKFHIKNLGKLKYFLGIEVARSPAGIFLSQRKYVLDILAECGLTGCKPASFSMEQQHKLSNESGEICKNPEEYRWLVGRLLYLNITRPDISYAVHILSQFMHDPRQPHLDAAYRVLHYLKGSPGQGILLPSNNTLYLQAFCDANWAGCPMTRKSTTGYIIFLGSSPVSWRAKKQTVVSRSSAEAEYRAMATTTSEIIWLKQLLQDLEVSCTTPVSLFCDNRAAIHIAANPVFHERTKHIEIDCHFIWQHIQSQTIATKSISSQDQLADIFTKALGHDRFHQLLGKLGISTLHAPT</sequence>
<dbReference type="Pfam" id="PF07727">
    <property type="entry name" value="RVT_2"/>
    <property type="match status" value="1"/>
</dbReference>
<dbReference type="Pfam" id="PF13976">
    <property type="entry name" value="gag_pre-integrs"/>
    <property type="match status" value="1"/>
</dbReference>
<dbReference type="InterPro" id="IPR043502">
    <property type="entry name" value="DNA/RNA_pol_sf"/>
</dbReference>
<comment type="caution">
    <text evidence="8">The sequence shown here is derived from an EMBL/GenBank/DDBJ whole genome shotgun (WGS) entry which is preliminary data.</text>
</comment>
<dbReference type="InterPro" id="IPR013103">
    <property type="entry name" value="RVT_2"/>
</dbReference>
<dbReference type="InterPro" id="IPR054722">
    <property type="entry name" value="PolX-like_BBD"/>
</dbReference>
<dbReference type="InterPro" id="IPR029472">
    <property type="entry name" value="Copia-like_N"/>
</dbReference>
<gene>
    <name evidence="8" type="ORF">RJ639_005658</name>
</gene>
<dbReference type="PANTHER" id="PTHR11439">
    <property type="entry name" value="GAG-POL-RELATED RETROTRANSPOSON"/>
    <property type="match status" value="1"/>
</dbReference>
<evidence type="ECO:0000313" key="9">
    <source>
        <dbReference type="Proteomes" id="UP001188597"/>
    </source>
</evidence>
<feature type="domain" description="GAG-pre-integrase" evidence="4">
    <location>
        <begin position="474"/>
        <end position="536"/>
    </location>
</feature>
<evidence type="ECO:0000313" key="8">
    <source>
        <dbReference type="EMBL" id="KAK3015710.1"/>
    </source>
</evidence>
<proteinExistence type="predicted"/>
<name>A0AA88W246_9ASTE</name>
<protein>
    <recommendedName>
        <fullName evidence="10">Gag-pol polyprotein</fullName>
    </recommendedName>
</protein>
<evidence type="ECO:0000259" key="5">
    <source>
        <dbReference type="Pfam" id="PF14244"/>
    </source>
</evidence>
<dbReference type="Pfam" id="PF22936">
    <property type="entry name" value="Pol_BBD"/>
    <property type="match status" value="1"/>
</dbReference>
<organism evidence="8 9">
    <name type="scientific">Escallonia herrerae</name>
    <dbReference type="NCBI Taxonomy" id="1293975"/>
    <lineage>
        <taxon>Eukaryota</taxon>
        <taxon>Viridiplantae</taxon>
        <taxon>Streptophyta</taxon>
        <taxon>Embryophyta</taxon>
        <taxon>Tracheophyta</taxon>
        <taxon>Spermatophyta</taxon>
        <taxon>Magnoliopsida</taxon>
        <taxon>eudicotyledons</taxon>
        <taxon>Gunneridae</taxon>
        <taxon>Pentapetalae</taxon>
        <taxon>asterids</taxon>
        <taxon>campanulids</taxon>
        <taxon>Escalloniales</taxon>
        <taxon>Escalloniaceae</taxon>
        <taxon>Escallonia</taxon>
    </lineage>
</organism>
<keyword evidence="9" id="KW-1185">Reference proteome</keyword>
<evidence type="ECO:0000259" key="6">
    <source>
        <dbReference type="Pfam" id="PF22936"/>
    </source>
</evidence>
<feature type="region of interest" description="Disordered" evidence="2">
    <location>
        <begin position="604"/>
        <end position="623"/>
    </location>
</feature>
<dbReference type="CDD" id="cd09272">
    <property type="entry name" value="RNase_HI_RT_Ty1"/>
    <property type="match status" value="1"/>
</dbReference>
<accession>A0AA88W246</accession>
<feature type="domain" description="Retrotransposon Copia-like N-terminal" evidence="5">
    <location>
        <begin position="23"/>
        <end position="72"/>
    </location>
</feature>
<feature type="domain" description="Reverse transcriptase Ty1/copia-type" evidence="3">
    <location>
        <begin position="710"/>
        <end position="826"/>
    </location>
</feature>
<feature type="domain" description="Retrovirus-related Pol polyprotein from transposon TNT 1-94-like beta-barrel" evidence="6">
    <location>
        <begin position="368"/>
        <end position="442"/>
    </location>
</feature>
<evidence type="ECO:0000256" key="2">
    <source>
        <dbReference type="SAM" id="MobiDB-lite"/>
    </source>
</evidence>
<dbReference type="Proteomes" id="UP001188597">
    <property type="component" value="Unassembled WGS sequence"/>
</dbReference>
<keyword evidence="1" id="KW-0064">Aspartyl protease</keyword>
<evidence type="ECO:0000256" key="1">
    <source>
        <dbReference type="ARBA" id="ARBA00022750"/>
    </source>
</evidence>
<reference evidence="8" key="1">
    <citation type="submission" date="2022-12" db="EMBL/GenBank/DDBJ databases">
        <title>Draft genome assemblies for two species of Escallonia (Escalloniales).</title>
        <authorList>
            <person name="Chanderbali A."/>
            <person name="Dervinis C."/>
            <person name="Anghel I."/>
            <person name="Soltis D."/>
            <person name="Soltis P."/>
            <person name="Zapata F."/>
        </authorList>
    </citation>
    <scope>NUCLEOTIDE SEQUENCE</scope>
    <source>
        <strain evidence="8">UCBG64.0493</strain>
        <tissue evidence="8">Leaf</tissue>
    </source>
</reference>
<evidence type="ECO:0000259" key="3">
    <source>
        <dbReference type="Pfam" id="PF07727"/>
    </source>
</evidence>
<dbReference type="PANTHER" id="PTHR11439:SF520">
    <property type="entry name" value="CYSTEINE-RICH RLK (RECEPTOR-LIKE PROTEIN KINASE) 8"/>
    <property type="match status" value="1"/>
</dbReference>